<reference evidence="2 3" key="1">
    <citation type="submission" date="2020-12" db="EMBL/GenBank/DDBJ databases">
        <title>Microbacterium sp. HY060.</title>
        <authorList>
            <person name="Zhou J."/>
        </authorList>
    </citation>
    <scope>NUCLEOTIDE SEQUENCE [LARGE SCALE GENOMIC DNA]</scope>
    <source>
        <strain evidence="2 3">HY60</strain>
    </source>
</reference>
<dbReference type="Proteomes" id="UP000662814">
    <property type="component" value="Chromosome"/>
</dbReference>
<dbReference type="Pfam" id="PF12697">
    <property type="entry name" value="Abhydrolase_6"/>
    <property type="match status" value="1"/>
</dbReference>
<dbReference type="PRINTS" id="PR00111">
    <property type="entry name" value="ABHYDROLASE"/>
</dbReference>
<keyword evidence="3" id="KW-1185">Reference proteome</keyword>
<dbReference type="RefSeq" id="WP_166985737.1">
    <property type="nucleotide sequence ID" value="NZ_CP061169.1"/>
</dbReference>
<dbReference type="PANTHER" id="PTHR43194:SF2">
    <property type="entry name" value="PEROXISOMAL MEMBRANE PROTEIN LPX1"/>
    <property type="match status" value="1"/>
</dbReference>
<dbReference type="GO" id="GO:0016787">
    <property type="term" value="F:hydrolase activity"/>
    <property type="evidence" value="ECO:0007669"/>
    <property type="project" value="UniProtKB-KW"/>
</dbReference>
<dbReference type="InterPro" id="IPR000073">
    <property type="entry name" value="AB_hydrolase_1"/>
</dbReference>
<dbReference type="InterPro" id="IPR029058">
    <property type="entry name" value="AB_hydrolase_fold"/>
</dbReference>
<organism evidence="2 3">
    <name type="scientific">Paramicrobacterium chengjingii</name>
    <dbReference type="NCBI Taxonomy" id="2769067"/>
    <lineage>
        <taxon>Bacteria</taxon>
        <taxon>Bacillati</taxon>
        <taxon>Actinomycetota</taxon>
        <taxon>Actinomycetes</taxon>
        <taxon>Micrococcales</taxon>
        <taxon>Microbacteriaceae</taxon>
        <taxon>Paramicrobacterium</taxon>
    </lineage>
</organism>
<sequence length="488" mass="53087">MSQQREFVSAGRTTIITVSGIDTGIDYVLVHGIGMGHRYWSDFAEALGRTGRVFALDLPGFGDAPEPEEPLDMAASGDLIAEIVESEGLRNPVLVGHSMGTEIVVEAAARHPESAHRVVLIAPTVNPRERTAAKQALRMLQDVSMSKPKVMVLGVMYYVKAGPRWYIKKLGTMLEHHVEETLPKVKAPVLVMRGRTDTIVPDYWAREVTRLVPDGRYVELDGHGHEAMITGGVQIAKLVAEHAGAELPDEDDIVAAPPLTLIGRARIWAADYLYAGSRQVLSLLRRRPPARYLKGDRHKPVIVLLPGVYETWVFMAPIADRLSKAGYRVNVVYGMKHNRRPIVDTSRMLQRALERVHVPSAGRIIVAHSKSGLIGKHLMSEADLGVRGMVTLCTPFAGSKLATYTVGKTLREFGPTNGTITALAGETSVNERITSLSPSFDPHIPGGSALDGARNIPLLGAGHFLTLASEEAADSVLAEVERIADRQS</sequence>
<dbReference type="PANTHER" id="PTHR43194">
    <property type="entry name" value="HYDROLASE ALPHA/BETA FOLD FAMILY"/>
    <property type="match status" value="1"/>
</dbReference>
<evidence type="ECO:0000313" key="3">
    <source>
        <dbReference type="Proteomes" id="UP000662814"/>
    </source>
</evidence>
<name>A0ABX6YIU6_9MICO</name>
<dbReference type="SUPFAM" id="SSF53474">
    <property type="entry name" value="alpha/beta-Hydrolases"/>
    <property type="match status" value="2"/>
</dbReference>
<dbReference type="EMBL" id="CP061169">
    <property type="protein sequence ID" value="QPZ38713.1"/>
    <property type="molecule type" value="Genomic_DNA"/>
</dbReference>
<evidence type="ECO:0000259" key="1">
    <source>
        <dbReference type="Pfam" id="PF12697"/>
    </source>
</evidence>
<dbReference type="Gene3D" id="3.40.50.1820">
    <property type="entry name" value="alpha/beta hydrolase"/>
    <property type="match status" value="2"/>
</dbReference>
<keyword evidence="2" id="KW-0378">Hydrolase</keyword>
<proteinExistence type="predicted"/>
<evidence type="ECO:0000313" key="2">
    <source>
        <dbReference type="EMBL" id="QPZ38713.1"/>
    </source>
</evidence>
<feature type="domain" description="AB hydrolase-1" evidence="1">
    <location>
        <begin position="28"/>
        <end position="228"/>
    </location>
</feature>
<accession>A0ABX6YIU6</accession>
<dbReference type="InterPro" id="IPR050228">
    <property type="entry name" value="Carboxylesterase_BioH"/>
</dbReference>
<protein>
    <submittedName>
        <fullName evidence="2">Alpha/beta fold hydrolase</fullName>
    </submittedName>
</protein>
<gene>
    <name evidence="2" type="ORF">HCR76_00975</name>
</gene>